<dbReference type="InParanoid" id="A0A2V0PF28"/>
<evidence type="ECO:0000256" key="1">
    <source>
        <dbReference type="ARBA" id="ARBA00001966"/>
    </source>
</evidence>
<dbReference type="PROSITE" id="PS01087">
    <property type="entry name" value="RADICAL_ACTIVATING"/>
    <property type="match status" value="1"/>
</dbReference>
<accession>A0A2V0PF28</accession>
<dbReference type="Pfam" id="PF13353">
    <property type="entry name" value="Fer4_12"/>
    <property type="match status" value="1"/>
</dbReference>
<dbReference type="OrthoDB" id="412320at2759"/>
<dbReference type="Proteomes" id="UP000247498">
    <property type="component" value="Unassembled WGS sequence"/>
</dbReference>
<keyword evidence="8" id="KW-0411">Iron-sulfur</keyword>
<feature type="chain" id="PRO_5016064655" evidence="9">
    <location>
        <begin position="20"/>
        <end position="344"/>
    </location>
</feature>
<dbReference type="GO" id="GO:0046872">
    <property type="term" value="F:metal ion binding"/>
    <property type="evidence" value="ECO:0007669"/>
    <property type="project" value="UniProtKB-KW"/>
</dbReference>
<dbReference type="SFLD" id="SFLDG01066">
    <property type="entry name" value="organic_radical-activating_enz"/>
    <property type="match status" value="1"/>
</dbReference>
<evidence type="ECO:0000256" key="3">
    <source>
        <dbReference type="ARBA" id="ARBA00022485"/>
    </source>
</evidence>
<evidence type="ECO:0000313" key="11">
    <source>
        <dbReference type="EMBL" id="GBF96480.1"/>
    </source>
</evidence>
<feature type="signal peptide" evidence="9">
    <location>
        <begin position="1"/>
        <end position="19"/>
    </location>
</feature>
<comment type="caution">
    <text evidence="11">The sequence shown here is derived from an EMBL/GenBank/DDBJ whole genome shotgun (WGS) entry which is preliminary data.</text>
</comment>
<evidence type="ECO:0000256" key="7">
    <source>
        <dbReference type="ARBA" id="ARBA00023004"/>
    </source>
</evidence>
<dbReference type="InterPro" id="IPR034457">
    <property type="entry name" value="Organic_radical-activating"/>
</dbReference>
<dbReference type="GO" id="GO:0043365">
    <property type="term" value="F:[formate-C-acetyltransferase]-activating enzyme activity"/>
    <property type="evidence" value="ECO:0007669"/>
    <property type="project" value="InterPro"/>
</dbReference>
<evidence type="ECO:0000256" key="9">
    <source>
        <dbReference type="SAM" id="SignalP"/>
    </source>
</evidence>
<dbReference type="SFLD" id="SFLDS00029">
    <property type="entry name" value="Radical_SAM"/>
    <property type="match status" value="1"/>
</dbReference>
<dbReference type="EMBL" id="BDRX01000081">
    <property type="protein sequence ID" value="GBF96480.1"/>
    <property type="molecule type" value="Genomic_DNA"/>
</dbReference>
<evidence type="ECO:0000313" key="12">
    <source>
        <dbReference type="Proteomes" id="UP000247498"/>
    </source>
</evidence>
<keyword evidence="11" id="KW-0670">Pyruvate</keyword>
<dbReference type="CDD" id="cd01335">
    <property type="entry name" value="Radical_SAM"/>
    <property type="match status" value="1"/>
</dbReference>
<keyword evidence="6" id="KW-0560">Oxidoreductase</keyword>
<dbReference type="InterPro" id="IPR012838">
    <property type="entry name" value="PFL1_activating"/>
</dbReference>
<comment type="cofactor">
    <cofactor evidence="1">
        <name>[4Fe-4S] cluster</name>
        <dbReference type="ChEBI" id="CHEBI:49883"/>
    </cofactor>
</comment>
<dbReference type="InterPro" id="IPR001989">
    <property type="entry name" value="Radical_activat_CS"/>
</dbReference>
<dbReference type="PANTHER" id="PTHR30352:SF5">
    <property type="entry name" value="PYRUVATE FORMATE-LYASE 1-ACTIVATING ENZYME"/>
    <property type="match status" value="1"/>
</dbReference>
<evidence type="ECO:0000256" key="4">
    <source>
        <dbReference type="ARBA" id="ARBA00022691"/>
    </source>
</evidence>
<keyword evidence="7" id="KW-0408">Iron</keyword>
<evidence type="ECO:0000259" key="10">
    <source>
        <dbReference type="PROSITE" id="PS51918"/>
    </source>
</evidence>
<dbReference type="InterPro" id="IPR058240">
    <property type="entry name" value="rSAM_sf"/>
</dbReference>
<dbReference type="AlphaFoldDB" id="A0A2V0PF28"/>
<dbReference type="InterPro" id="IPR013785">
    <property type="entry name" value="Aldolase_TIM"/>
</dbReference>
<dbReference type="PANTHER" id="PTHR30352">
    <property type="entry name" value="PYRUVATE FORMATE-LYASE-ACTIVATING ENZYME"/>
    <property type="match status" value="1"/>
</dbReference>
<dbReference type="GO" id="GO:0051539">
    <property type="term" value="F:4 iron, 4 sulfur cluster binding"/>
    <property type="evidence" value="ECO:0007669"/>
    <property type="project" value="UniProtKB-KW"/>
</dbReference>
<evidence type="ECO:0000256" key="2">
    <source>
        <dbReference type="ARBA" id="ARBA00009777"/>
    </source>
</evidence>
<dbReference type="NCBIfam" id="TIGR02493">
    <property type="entry name" value="PFLA"/>
    <property type="match status" value="1"/>
</dbReference>
<evidence type="ECO:0000256" key="6">
    <source>
        <dbReference type="ARBA" id="ARBA00023002"/>
    </source>
</evidence>
<protein>
    <submittedName>
        <fullName evidence="11">Pyruvate formate lyase-activating enzyme</fullName>
    </submittedName>
</protein>
<keyword evidence="4" id="KW-0949">S-adenosyl-L-methionine</keyword>
<keyword evidence="11" id="KW-0456">Lyase</keyword>
<proteinExistence type="inferred from homology"/>
<keyword evidence="3" id="KW-0004">4Fe-4S</keyword>
<keyword evidence="12" id="KW-1185">Reference proteome</keyword>
<organism evidence="11 12">
    <name type="scientific">Raphidocelis subcapitata</name>
    <dbReference type="NCBI Taxonomy" id="307507"/>
    <lineage>
        <taxon>Eukaryota</taxon>
        <taxon>Viridiplantae</taxon>
        <taxon>Chlorophyta</taxon>
        <taxon>core chlorophytes</taxon>
        <taxon>Chlorophyceae</taxon>
        <taxon>CS clade</taxon>
        <taxon>Sphaeropleales</taxon>
        <taxon>Selenastraceae</taxon>
        <taxon>Raphidocelis</taxon>
    </lineage>
</organism>
<dbReference type="GO" id="GO:0016829">
    <property type="term" value="F:lyase activity"/>
    <property type="evidence" value="ECO:0007669"/>
    <property type="project" value="UniProtKB-KW"/>
</dbReference>
<keyword evidence="5" id="KW-0479">Metal-binding</keyword>
<comment type="similarity">
    <text evidence="2">Belongs to the organic radical-activating enzymes family.</text>
</comment>
<dbReference type="SUPFAM" id="SSF102114">
    <property type="entry name" value="Radical SAM enzymes"/>
    <property type="match status" value="1"/>
</dbReference>
<sequence length="344" mass="35610">MIQQLAGGVLARPLAAALAAAIAAPGALRRASAAAAAAAPAAAAAAAQPAAAPPPPQPAGPQQQPALAARPLLRRGDPSADVPEVQGYVHSTESFSTVDGPGVRFLVFLQGCGMRCSFCSNPDTWSLHSGEPVSSKELAKQIRRVLPYLKCSHGGLTCSGGEPLLQPEFTAALFQEAHAMGLTTTLDTTGQGTKHKHWDVVLPHTDGVLFCIKSLDPTKYTALTGLKQGGALHFASELAARGIPFWARYVLIPGHTDSDTDIALFADWARAQPTLAGVELLPYHEYGRNKWAALGLAYPLAGVPTPPPEETRRVVARLEAAGLKVLCDAGGGGGLSAAHTGAHS</sequence>
<name>A0A2V0PF28_9CHLO</name>
<reference evidence="11 12" key="1">
    <citation type="journal article" date="2018" name="Sci. Rep.">
        <title>Raphidocelis subcapitata (=Pseudokirchneriella subcapitata) provides an insight into genome evolution and environmental adaptations in the Sphaeropleales.</title>
        <authorList>
            <person name="Suzuki S."/>
            <person name="Yamaguchi H."/>
            <person name="Nakajima N."/>
            <person name="Kawachi M."/>
        </authorList>
    </citation>
    <scope>NUCLEOTIDE SEQUENCE [LARGE SCALE GENOMIC DNA]</scope>
    <source>
        <strain evidence="11 12">NIES-35</strain>
    </source>
</reference>
<dbReference type="InterPro" id="IPR007197">
    <property type="entry name" value="rSAM"/>
</dbReference>
<dbReference type="Gene3D" id="3.20.20.70">
    <property type="entry name" value="Aldolase class I"/>
    <property type="match status" value="1"/>
</dbReference>
<gene>
    <name evidence="11" type="ORF">Rsub_09822</name>
</gene>
<keyword evidence="9" id="KW-0732">Signal</keyword>
<evidence type="ECO:0000256" key="8">
    <source>
        <dbReference type="ARBA" id="ARBA00023014"/>
    </source>
</evidence>
<feature type="domain" description="Radical SAM core" evidence="10">
    <location>
        <begin position="98"/>
        <end position="324"/>
    </location>
</feature>
<evidence type="ECO:0000256" key="5">
    <source>
        <dbReference type="ARBA" id="ARBA00022723"/>
    </source>
</evidence>
<dbReference type="PROSITE" id="PS51918">
    <property type="entry name" value="RADICAL_SAM"/>
    <property type="match status" value="1"/>
</dbReference>